<dbReference type="GO" id="GO:0046872">
    <property type="term" value="F:metal ion binding"/>
    <property type="evidence" value="ECO:0007669"/>
    <property type="project" value="UniProtKB-KW"/>
</dbReference>
<keyword evidence="4 20" id="KW-0808">Transferase</keyword>
<dbReference type="InterPro" id="IPR006309">
    <property type="entry name" value="DnaQ_proteo"/>
</dbReference>
<dbReference type="GO" id="GO:0003887">
    <property type="term" value="F:DNA-directed DNA polymerase activity"/>
    <property type="evidence" value="ECO:0007669"/>
    <property type="project" value="UniProtKB-KW"/>
</dbReference>
<proteinExistence type="predicted"/>
<evidence type="ECO:0000256" key="17">
    <source>
        <dbReference type="PIRSR" id="PIRSR606309-1"/>
    </source>
</evidence>
<keyword evidence="13 19" id="KW-0464">Manganese</keyword>
<comment type="subunit">
    <text evidence="15 20">DNA polymerase III contains a core (composed of alpha, epsilon and theta chains) that associates with a tau subunit. This core dimerizes to form the POLIII' complex. PolIII' associates with the gamma complex (composed of gamma, delta, delta', psi and chi chains) and with the beta chain to form the complete DNA polymerase III complex.</text>
</comment>
<evidence type="ECO:0000256" key="16">
    <source>
        <dbReference type="ARBA" id="ARBA00049244"/>
    </source>
</evidence>
<feature type="binding site" evidence="19">
    <location>
        <position position="7"/>
    </location>
    <ligand>
        <name>a divalent metal cation</name>
        <dbReference type="ChEBI" id="CHEBI:60240"/>
        <label>1</label>
        <note>catalytic</note>
    </ligand>
</feature>
<comment type="cofactor">
    <cofactor evidence="19">
        <name>Mg(2+)</name>
        <dbReference type="ChEBI" id="CHEBI:18420"/>
    </cofactor>
    <cofactor evidence="19">
        <name>Mn(2+)</name>
        <dbReference type="ChEBI" id="CHEBI:29035"/>
    </cofactor>
    <text evidence="19">Binds 2 divalent metal cations. Magnesium or manganese.</text>
</comment>
<keyword evidence="5 20" id="KW-0548">Nucleotidyltransferase</keyword>
<gene>
    <name evidence="20" type="primary">dnaQ</name>
    <name evidence="22" type="ORF">J2S73_000161</name>
</gene>
<evidence type="ECO:0000256" key="11">
    <source>
        <dbReference type="ARBA" id="ARBA00022842"/>
    </source>
</evidence>
<keyword evidence="8 19" id="KW-0479">Metal-binding</keyword>
<evidence type="ECO:0000313" key="23">
    <source>
        <dbReference type="Proteomes" id="UP001229244"/>
    </source>
</evidence>
<dbReference type="NCBIfam" id="TIGR00573">
    <property type="entry name" value="dnaq"/>
    <property type="match status" value="1"/>
</dbReference>
<dbReference type="FunFam" id="3.30.420.10:FF:000012">
    <property type="entry name" value="DNA polymerase III subunit epsilon"/>
    <property type="match status" value="1"/>
</dbReference>
<evidence type="ECO:0000256" key="5">
    <source>
        <dbReference type="ARBA" id="ARBA00022695"/>
    </source>
</evidence>
<dbReference type="PANTHER" id="PTHR30231">
    <property type="entry name" value="DNA POLYMERASE III SUBUNIT EPSILON"/>
    <property type="match status" value="1"/>
</dbReference>
<feature type="binding site" evidence="18">
    <location>
        <position position="7"/>
    </location>
    <ligand>
        <name>substrate</name>
    </ligand>
</feature>
<evidence type="ECO:0000256" key="14">
    <source>
        <dbReference type="ARBA" id="ARBA00025483"/>
    </source>
</evidence>
<keyword evidence="9 20" id="KW-0378">Hydrolase</keyword>
<protein>
    <recommendedName>
        <fullName evidence="3 20">DNA polymerase III subunit epsilon</fullName>
        <ecNumber evidence="2 20">2.7.7.7</ecNumber>
    </recommendedName>
</protein>
<evidence type="ECO:0000256" key="8">
    <source>
        <dbReference type="ARBA" id="ARBA00022723"/>
    </source>
</evidence>
<evidence type="ECO:0000256" key="18">
    <source>
        <dbReference type="PIRSR" id="PIRSR606309-2"/>
    </source>
</evidence>
<evidence type="ECO:0000256" key="20">
    <source>
        <dbReference type="RuleBase" id="RU364087"/>
    </source>
</evidence>
<dbReference type="InterPro" id="IPR006054">
    <property type="entry name" value="DnaQ"/>
</dbReference>
<keyword evidence="11 19" id="KW-0460">Magnesium</keyword>
<organism evidence="22 23">
    <name type="scientific">Amorphus orientalis</name>
    <dbReference type="NCBI Taxonomy" id="649198"/>
    <lineage>
        <taxon>Bacteria</taxon>
        <taxon>Pseudomonadati</taxon>
        <taxon>Pseudomonadota</taxon>
        <taxon>Alphaproteobacteria</taxon>
        <taxon>Hyphomicrobiales</taxon>
        <taxon>Amorphaceae</taxon>
        <taxon>Amorphus</taxon>
    </lineage>
</organism>
<sequence>MREIVLDTETTGLNPKTGDRLVEIGAVELVNHIPSGQHFHVYINPERDVPDEAFRVHGLSTDFLRDKPVFAAVVESFLEFIGDDPLVIHNADFDMGFINWELGLLKRMAIGSHRVVDTLALARRKHPGGGNSLDALCSRYGIDNSRREKHGALLDSELLAEVYLELIGGRQAALTLVSTDTQEAGQGSATFGERKPVRARPTPLAPRISEDDLAAHAAFVEKLGPDSIWQTYQPGSAGDARERRA</sequence>
<dbReference type="InterPro" id="IPR013520">
    <property type="entry name" value="Ribonucl_H"/>
</dbReference>
<dbReference type="InterPro" id="IPR012337">
    <property type="entry name" value="RNaseH-like_sf"/>
</dbReference>
<keyword evidence="23" id="KW-1185">Reference proteome</keyword>
<feature type="binding site" evidence="19">
    <location>
        <position position="9"/>
    </location>
    <ligand>
        <name>a divalent metal cation</name>
        <dbReference type="ChEBI" id="CHEBI:60240"/>
        <label>1</label>
        <note>catalytic</note>
    </ligand>
</feature>
<evidence type="ECO:0000256" key="10">
    <source>
        <dbReference type="ARBA" id="ARBA00022839"/>
    </source>
</evidence>
<dbReference type="GO" id="GO:0003677">
    <property type="term" value="F:DNA binding"/>
    <property type="evidence" value="ECO:0007669"/>
    <property type="project" value="InterPro"/>
</dbReference>
<dbReference type="Pfam" id="PF00929">
    <property type="entry name" value="RNase_T"/>
    <property type="match status" value="1"/>
</dbReference>
<evidence type="ECO:0000256" key="3">
    <source>
        <dbReference type="ARBA" id="ARBA00020352"/>
    </source>
</evidence>
<keyword evidence="12 20" id="KW-0239">DNA-directed DNA polymerase</keyword>
<evidence type="ECO:0000313" key="22">
    <source>
        <dbReference type="EMBL" id="MDQ0313724.1"/>
    </source>
</evidence>
<evidence type="ECO:0000256" key="13">
    <source>
        <dbReference type="ARBA" id="ARBA00023211"/>
    </source>
</evidence>
<comment type="cofactor">
    <cofactor evidence="1 20">
        <name>Mn(2+)</name>
        <dbReference type="ChEBI" id="CHEBI:29035"/>
    </cofactor>
</comment>
<evidence type="ECO:0000256" key="12">
    <source>
        <dbReference type="ARBA" id="ARBA00022932"/>
    </source>
</evidence>
<dbReference type="NCBIfam" id="NF004316">
    <property type="entry name" value="PRK05711.1"/>
    <property type="match status" value="1"/>
</dbReference>
<dbReference type="GO" id="GO:0008408">
    <property type="term" value="F:3'-5' exonuclease activity"/>
    <property type="evidence" value="ECO:0007669"/>
    <property type="project" value="TreeGrafter"/>
</dbReference>
<keyword evidence="10 20" id="KW-0269">Exonuclease</keyword>
<dbReference type="NCBIfam" id="TIGR01406">
    <property type="entry name" value="dnaQ_proteo"/>
    <property type="match status" value="1"/>
</dbReference>
<evidence type="ECO:0000256" key="7">
    <source>
        <dbReference type="ARBA" id="ARBA00022722"/>
    </source>
</evidence>
<evidence type="ECO:0000259" key="21">
    <source>
        <dbReference type="SMART" id="SM00479"/>
    </source>
</evidence>
<dbReference type="EC" id="2.7.7.7" evidence="2 20"/>
<dbReference type="SUPFAM" id="SSF53098">
    <property type="entry name" value="Ribonuclease H-like"/>
    <property type="match status" value="1"/>
</dbReference>
<dbReference type="Gene3D" id="3.30.420.10">
    <property type="entry name" value="Ribonuclease H-like superfamily/Ribonuclease H"/>
    <property type="match status" value="1"/>
</dbReference>
<keyword evidence="7 20" id="KW-0540">Nuclease</keyword>
<evidence type="ECO:0000256" key="9">
    <source>
        <dbReference type="ARBA" id="ARBA00022801"/>
    </source>
</evidence>
<dbReference type="CDD" id="cd06131">
    <property type="entry name" value="DNA_pol_III_epsilon_Ecoli_like"/>
    <property type="match status" value="1"/>
</dbReference>
<comment type="function">
    <text evidence="14 20">DNA polymerase III is a complex, multichain enzyme responsible for most of the replicative synthesis in bacteria. The epsilon subunit contain the editing function and is a proofreading 3'-5' exonuclease.</text>
</comment>
<feature type="domain" description="Exonuclease" evidence="21">
    <location>
        <begin position="2"/>
        <end position="172"/>
    </location>
</feature>
<comment type="catalytic activity">
    <reaction evidence="16 20">
        <text>DNA(n) + a 2'-deoxyribonucleoside 5'-triphosphate = DNA(n+1) + diphosphate</text>
        <dbReference type="Rhea" id="RHEA:22508"/>
        <dbReference type="Rhea" id="RHEA-COMP:17339"/>
        <dbReference type="Rhea" id="RHEA-COMP:17340"/>
        <dbReference type="ChEBI" id="CHEBI:33019"/>
        <dbReference type="ChEBI" id="CHEBI:61560"/>
        <dbReference type="ChEBI" id="CHEBI:173112"/>
        <dbReference type="EC" id="2.7.7.7"/>
    </reaction>
</comment>
<dbReference type="PANTHER" id="PTHR30231:SF41">
    <property type="entry name" value="DNA POLYMERASE III SUBUNIT EPSILON"/>
    <property type="match status" value="1"/>
</dbReference>
<reference evidence="22" key="1">
    <citation type="submission" date="2023-07" db="EMBL/GenBank/DDBJ databases">
        <title>Genomic Encyclopedia of Type Strains, Phase IV (KMG-IV): sequencing the most valuable type-strain genomes for metagenomic binning, comparative biology and taxonomic classification.</title>
        <authorList>
            <person name="Goeker M."/>
        </authorList>
    </citation>
    <scope>NUCLEOTIDE SEQUENCE</scope>
    <source>
        <strain evidence="22">DSM 21202</strain>
    </source>
</reference>
<feature type="binding site" evidence="18">
    <location>
        <position position="155"/>
    </location>
    <ligand>
        <name>substrate</name>
    </ligand>
</feature>
<accession>A0AAE4AS63</accession>
<evidence type="ECO:0000256" key="2">
    <source>
        <dbReference type="ARBA" id="ARBA00012417"/>
    </source>
</evidence>
<comment type="caution">
    <text evidence="22">The sequence shown here is derived from an EMBL/GenBank/DDBJ whole genome shotgun (WGS) entry which is preliminary data.</text>
</comment>
<dbReference type="Proteomes" id="UP001229244">
    <property type="component" value="Unassembled WGS sequence"/>
</dbReference>
<dbReference type="EMBL" id="JAUSUL010000001">
    <property type="protein sequence ID" value="MDQ0313724.1"/>
    <property type="molecule type" value="Genomic_DNA"/>
</dbReference>
<evidence type="ECO:0000256" key="15">
    <source>
        <dbReference type="ARBA" id="ARBA00026073"/>
    </source>
</evidence>
<feature type="binding site" evidence="18">
    <location>
        <position position="57"/>
    </location>
    <ligand>
        <name>substrate</name>
    </ligand>
</feature>
<dbReference type="AlphaFoldDB" id="A0AAE4AS63"/>
<keyword evidence="6 20" id="KW-0235">DNA replication</keyword>
<feature type="binding site" evidence="19">
    <location>
        <position position="155"/>
    </location>
    <ligand>
        <name>a divalent metal cation</name>
        <dbReference type="ChEBI" id="CHEBI:60240"/>
        <label>1</label>
        <note>catalytic</note>
    </ligand>
</feature>
<dbReference type="InterPro" id="IPR036397">
    <property type="entry name" value="RNaseH_sf"/>
</dbReference>
<feature type="active site" description="Proton acceptor" evidence="17">
    <location>
        <position position="150"/>
    </location>
</feature>
<dbReference type="RefSeq" id="WP_306883521.1">
    <property type="nucleotide sequence ID" value="NZ_JAUSUL010000001.1"/>
</dbReference>
<evidence type="ECO:0000256" key="19">
    <source>
        <dbReference type="PIRSR" id="PIRSR606309-3"/>
    </source>
</evidence>
<dbReference type="GO" id="GO:0045004">
    <property type="term" value="P:DNA replication proofreading"/>
    <property type="evidence" value="ECO:0007669"/>
    <property type="project" value="TreeGrafter"/>
</dbReference>
<dbReference type="GO" id="GO:0005829">
    <property type="term" value="C:cytosol"/>
    <property type="evidence" value="ECO:0007669"/>
    <property type="project" value="TreeGrafter"/>
</dbReference>
<evidence type="ECO:0000256" key="4">
    <source>
        <dbReference type="ARBA" id="ARBA00022679"/>
    </source>
</evidence>
<feature type="binding site" evidence="18">
    <location>
        <position position="9"/>
    </location>
    <ligand>
        <name>substrate</name>
    </ligand>
</feature>
<name>A0AAE4AS63_9HYPH</name>
<dbReference type="SMART" id="SM00479">
    <property type="entry name" value="EXOIII"/>
    <property type="match status" value="1"/>
</dbReference>
<feature type="binding site" evidence="18">
    <location>
        <position position="52"/>
    </location>
    <ligand>
        <name>substrate</name>
    </ligand>
</feature>
<evidence type="ECO:0000256" key="6">
    <source>
        <dbReference type="ARBA" id="ARBA00022705"/>
    </source>
</evidence>
<evidence type="ECO:0000256" key="1">
    <source>
        <dbReference type="ARBA" id="ARBA00001936"/>
    </source>
</evidence>